<evidence type="ECO:0000313" key="3">
    <source>
        <dbReference type="EMBL" id="MCP3733515.1"/>
    </source>
</evidence>
<protein>
    <submittedName>
        <fullName evidence="3">SDR family oxidoreductase</fullName>
    </submittedName>
</protein>
<proteinExistence type="inferred from homology"/>
<dbReference type="FunFam" id="3.40.50.720:FF:000084">
    <property type="entry name" value="Short-chain dehydrogenase reductase"/>
    <property type="match status" value="1"/>
</dbReference>
<comment type="caution">
    <text evidence="3">The sequence shown here is derived from an EMBL/GenBank/DDBJ whole genome shotgun (WGS) entry which is preliminary data.</text>
</comment>
<dbReference type="Proteomes" id="UP001139486">
    <property type="component" value="Unassembled WGS sequence"/>
</dbReference>
<dbReference type="InterPro" id="IPR020904">
    <property type="entry name" value="Sc_DH/Rdtase_CS"/>
</dbReference>
<dbReference type="GO" id="GO:0016491">
    <property type="term" value="F:oxidoreductase activity"/>
    <property type="evidence" value="ECO:0007669"/>
    <property type="project" value="UniProtKB-KW"/>
</dbReference>
<keyword evidence="2" id="KW-0560">Oxidoreductase</keyword>
<dbReference type="NCBIfam" id="NF005893">
    <property type="entry name" value="PRK07856.1"/>
    <property type="match status" value="1"/>
</dbReference>
<dbReference type="InterPro" id="IPR002347">
    <property type="entry name" value="SDR_fam"/>
</dbReference>
<dbReference type="EMBL" id="JAMLDY010000001">
    <property type="protein sequence ID" value="MCP3733515.1"/>
    <property type="molecule type" value="Genomic_DNA"/>
</dbReference>
<dbReference type="PRINTS" id="PR00081">
    <property type="entry name" value="GDHRDH"/>
</dbReference>
<dbReference type="PROSITE" id="PS00061">
    <property type="entry name" value="ADH_SHORT"/>
    <property type="match status" value="1"/>
</dbReference>
<dbReference type="AlphaFoldDB" id="A0A9X2HWV8"/>
<gene>
    <name evidence="3" type="ORF">M9979_01265</name>
</gene>
<evidence type="ECO:0000256" key="1">
    <source>
        <dbReference type="ARBA" id="ARBA00006484"/>
    </source>
</evidence>
<dbReference type="PANTHER" id="PTHR43639">
    <property type="entry name" value="OXIDOREDUCTASE, SHORT-CHAIN DEHYDROGENASE/REDUCTASE FAMILY (AFU_ORTHOLOGUE AFUA_5G02870)"/>
    <property type="match status" value="1"/>
</dbReference>
<dbReference type="CDD" id="cd05233">
    <property type="entry name" value="SDR_c"/>
    <property type="match status" value="1"/>
</dbReference>
<comment type="similarity">
    <text evidence="1">Belongs to the short-chain dehydrogenases/reductases (SDR) family.</text>
</comment>
<dbReference type="PRINTS" id="PR00080">
    <property type="entry name" value="SDRFAMILY"/>
</dbReference>
<dbReference type="InterPro" id="IPR036291">
    <property type="entry name" value="NAD(P)-bd_dom_sf"/>
</dbReference>
<dbReference type="SUPFAM" id="SSF51735">
    <property type="entry name" value="NAD(P)-binding Rossmann-fold domains"/>
    <property type="match status" value="1"/>
</dbReference>
<organism evidence="3 4">
    <name type="scientific">Sphingomonas liriopis</name>
    <dbReference type="NCBI Taxonomy" id="2949094"/>
    <lineage>
        <taxon>Bacteria</taxon>
        <taxon>Pseudomonadati</taxon>
        <taxon>Pseudomonadota</taxon>
        <taxon>Alphaproteobacteria</taxon>
        <taxon>Sphingomonadales</taxon>
        <taxon>Sphingomonadaceae</taxon>
        <taxon>Sphingomonas</taxon>
    </lineage>
</organism>
<dbReference type="RefSeq" id="WP_254287509.1">
    <property type="nucleotide sequence ID" value="NZ_JAMLDY010000001.1"/>
</dbReference>
<evidence type="ECO:0000256" key="2">
    <source>
        <dbReference type="ARBA" id="ARBA00023002"/>
    </source>
</evidence>
<dbReference type="Pfam" id="PF13561">
    <property type="entry name" value="adh_short_C2"/>
    <property type="match status" value="1"/>
</dbReference>
<evidence type="ECO:0000313" key="4">
    <source>
        <dbReference type="Proteomes" id="UP001139486"/>
    </source>
</evidence>
<dbReference type="Gene3D" id="3.40.50.720">
    <property type="entry name" value="NAD(P)-binding Rossmann-like Domain"/>
    <property type="match status" value="1"/>
</dbReference>
<reference evidence="3" key="1">
    <citation type="submission" date="2022-05" db="EMBL/GenBank/DDBJ databases">
        <title>Sphingomonas sp. strain RP10 Genome sequencing and assembly.</title>
        <authorList>
            <person name="Kim I."/>
        </authorList>
    </citation>
    <scope>NUCLEOTIDE SEQUENCE</scope>
    <source>
        <strain evidence="3">RP10</strain>
    </source>
</reference>
<dbReference type="PANTHER" id="PTHR43639:SF1">
    <property type="entry name" value="SHORT-CHAIN DEHYDROGENASE_REDUCTASE FAMILY PROTEIN"/>
    <property type="match status" value="1"/>
</dbReference>
<keyword evidence="4" id="KW-1185">Reference proteome</keyword>
<name>A0A9X2HWV8_9SPHN</name>
<sequence length="254" mass="25924">MDSENTGRIALVTGGTRGIGAAIVRRLLGDGWTVATCGRTAPDADIAVDGRSAGFHPCDIRDPAAAAALVQDIVVAHGGLDLVVNNAGGSPQAEAASASPRFSERIVQLNLLAPLHVAQAAYPHLRARRGSIVNIASISGVRPSPDTAIYGAAKAGLLSLTTSLAQEWGPEVRVNAIVVGLIETADAAMTYGSQAVQARIAATLPLGRMGRGEDIADAVAFLASPRAAYVSGARLEVHGGGERPLFLELVKGAA</sequence>
<accession>A0A9X2HWV8</accession>